<dbReference type="CDD" id="cd12266">
    <property type="entry name" value="RRM_like_XS"/>
    <property type="match status" value="1"/>
</dbReference>
<name>A0A6D2J495_9BRAS</name>
<evidence type="ECO:0000313" key="6">
    <source>
        <dbReference type="Proteomes" id="UP000467841"/>
    </source>
</evidence>
<feature type="domain" description="Factor of DNA methylation 1-5/IDN2" evidence="4">
    <location>
        <begin position="420"/>
        <end position="548"/>
    </location>
</feature>
<feature type="region of interest" description="Disordered" evidence="2">
    <location>
        <begin position="1"/>
        <end position="24"/>
    </location>
</feature>
<organism evidence="5 6">
    <name type="scientific">Microthlaspi erraticum</name>
    <dbReference type="NCBI Taxonomy" id="1685480"/>
    <lineage>
        <taxon>Eukaryota</taxon>
        <taxon>Viridiplantae</taxon>
        <taxon>Streptophyta</taxon>
        <taxon>Embryophyta</taxon>
        <taxon>Tracheophyta</taxon>
        <taxon>Spermatophyta</taxon>
        <taxon>Magnoliopsida</taxon>
        <taxon>eudicotyledons</taxon>
        <taxon>Gunneridae</taxon>
        <taxon>Pentapetalae</taxon>
        <taxon>rosids</taxon>
        <taxon>malvids</taxon>
        <taxon>Brassicales</taxon>
        <taxon>Brassicaceae</taxon>
        <taxon>Coluteocarpeae</taxon>
        <taxon>Microthlaspi</taxon>
    </lineage>
</organism>
<dbReference type="PANTHER" id="PTHR21596:SF54">
    <property type="entry name" value="TRANSCRIPTION REGULATOR-LIKE"/>
    <property type="match status" value="1"/>
</dbReference>
<dbReference type="Pfam" id="PF03468">
    <property type="entry name" value="XS"/>
    <property type="match status" value="1"/>
</dbReference>
<keyword evidence="6" id="KW-1185">Reference proteome</keyword>
<dbReference type="InterPro" id="IPR005379">
    <property type="entry name" value="FDM1-5/IDN2_XH"/>
</dbReference>
<evidence type="ECO:0000259" key="3">
    <source>
        <dbReference type="Pfam" id="PF03468"/>
    </source>
</evidence>
<reference evidence="5" key="1">
    <citation type="submission" date="2020-01" db="EMBL/GenBank/DDBJ databases">
        <authorList>
            <person name="Mishra B."/>
        </authorList>
    </citation>
    <scope>NUCLEOTIDE SEQUENCE [LARGE SCALE GENOMIC DNA]</scope>
</reference>
<feature type="domain" description="XS" evidence="3">
    <location>
        <begin position="30"/>
        <end position="141"/>
    </location>
</feature>
<gene>
    <name evidence="5" type="ORF">MERR_LOCUS19446</name>
</gene>
<keyword evidence="1" id="KW-0175">Coiled coil</keyword>
<protein>
    <recommendedName>
        <fullName evidence="7">XS domain-containing protein</fullName>
    </recommendedName>
</protein>
<dbReference type="InterPro" id="IPR045177">
    <property type="entry name" value="FDM1-5/IDN2"/>
</dbReference>
<evidence type="ECO:0008006" key="7">
    <source>
        <dbReference type="Google" id="ProtNLM"/>
    </source>
</evidence>
<evidence type="ECO:0000259" key="4">
    <source>
        <dbReference type="Pfam" id="PF03469"/>
    </source>
</evidence>
<dbReference type="PANTHER" id="PTHR21596">
    <property type="entry name" value="RIBONUCLEASE P SUBUNIT P38"/>
    <property type="match status" value="1"/>
</dbReference>
<dbReference type="Proteomes" id="UP000467841">
    <property type="component" value="Unassembled WGS sequence"/>
</dbReference>
<dbReference type="InterPro" id="IPR038588">
    <property type="entry name" value="XS_domain_sf"/>
</dbReference>
<comment type="caution">
    <text evidence="5">The sequence shown here is derived from an EMBL/GenBank/DDBJ whole genome shotgun (WGS) entry which is preliminary data.</text>
</comment>
<evidence type="ECO:0000256" key="1">
    <source>
        <dbReference type="SAM" id="Coils"/>
    </source>
</evidence>
<dbReference type="AlphaFoldDB" id="A0A6D2J495"/>
<evidence type="ECO:0000313" key="5">
    <source>
        <dbReference type="EMBL" id="CAA7032211.1"/>
    </source>
</evidence>
<feature type="coiled-coil region" evidence="1">
    <location>
        <begin position="202"/>
        <end position="386"/>
    </location>
</feature>
<sequence length="559" mass="65647">MEKQHKLKLPVEDSPAETSEMEEDDDCSEAKFVWPWVGLVANIPTVVEKSGRRVGKSGSTLRDELIVKGFDPTRVQPIWDFKGHSGFALVEFSKDFQGFENAMKFERSYESDRHGKRDWEKGMHSRDDKPYGWVAREADYNGSGIVGKNVKKKRDLKTVSQIQQEDDRKMVQLVTNMSQSIEMKKICKQELEDKVNENALCLESLEIHNDMLNKTYQEEAEKMQKNVQELYQHILKGHAESMSDLERQREMMEERARQIDINEAEMQKSRLEREMKSTRQVEQILNQKFPCFQIFKNLKHDKFLQKEKEKLHAKIMAMEAKLNERQELELEIEKLKMSTNVMKHMVGSDGDAEARERALEEMAKSQREFEARERALQDEMMALSQRERMTNDEYQDARKELIKFWKVNDDLVKEEKIRVKVMGQLDPEPFLPAVMRKHKLTKSRAEMKAMELCSFWAEQIGDVHWNPFKVIESGGTAKRVVDKKDGKLRKLKNDYGEEVYDEVVRTKLEIEEYNASGGYVISEIWNYEEKRKATIEEAVDVMLKIRKDLAAKVNKRQRL</sequence>
<dbReference type="Pfam" id="PF03469">
    <property type="entry name" value="XH"/>
    <property type="match status" value="1"/>
</dbReference>
<dbReference type="GO" id="GO:0080188">
    <property type="term" value="P:gene silencing by siRNA-directed DNA methylation"/>
    <property type="evidence" value="ECO:0007669"/>
    <property type="project" value="InterPro"/>
</dbReference>
<dbReference type="OrthoDB" id="1892195at2759"/>
<dbReference type="Gene3D" id="3.30.70.2890">
    <property type="entry name" value="XS domain"/>
    <property type="match status" value="1"/>
</dbReference>
<proteinExistence type="predicted"/>
<dbReference type="InterPro" id="IPR005380">
    <property type="entry name" value="XS_domain"/>
</dbReference>
<dbReference type="EMBL" id="CACVBM020001118">
    <property type="protein sequence ID" value="CAA7032211.1"/>
    <property type="molecule type" value="Genomic_DNA"/>
</dbReference>
<evidence type="ECO:0000256" key="2">
    <source>
        <dbReference type="SAM" id="MobiDB-lite"/>
    </source>
</evidence>
<accession>A0A6D2J495</accession>